<accession>A0A1D3UAD6</accession>
<dbReference type="Proteomes" id="UP000242942">
    <property type="component" value="Chromosome 14"/>
</dbReference>
<name>A0A1D3UAD6_PLAOA</name>
<dbReference type="EMBL" id="LT594595">
    <property type="protein sequence ID" value="SCQ17101.1"/>
    <property type="molecule type" value="Genomic_DNA"/>
</dbReference>
<evidence type="ECO:0000313" key="3">
    <source>
        <dbReference type="Proteomes" id="UP000242942"/>
    </source>
</evidence>
<feature type="compositionally biased region" description="Basic and acidic residues" evidence="1">
    <location>
        <begin position="495"/>
        <end position="505"/>
    </location>
</feature>
<feature type="region of interest" description="Disordered" evidence="1">
    <location>
        <begin position="486"/>
        <end position="507"/>
    </location>
</feature>
<keyword evidence="3" id="KW-1185">Reference proteome</keyword>
<dbReference type="VEuPathDB" id="PlasmoDB:POWCR01_140048900"/>
<proteinExistence type="predicted"/>
<evidence type="ECO:0000313" key="2">
    <source>
        <dbReference type="EMBL" id="SCQ17101.1"/>
    </source>
</evidence>
<feature type="compositionally biased region" description="Acidic residues" evidence="1">
    <location>
        <begin position="550"/>
        <end position="560"/>
    </location>
</feature>
<gene>
    <name evidence="2" type="primary">PocGH01_14054600</name>
    <name evidence="2" type="ORF">POCGH01_14054600</name>
</gene>
<dbReference type="AlphaFoldDB" id="A0A1D3UAD6"/>
<reference evidence="2 3" key="1">
    <citation type="submission" date="2016-06" db="EMBL/GenBank/DDBJ databases">
        <authorList>
            <consortium name="Pathogen Informatics"/>
        </authorList>
    </citation>
    <scope>NUCLEOTIDE SEQUENCE [LARGE SCALE GENOMIC DNA]</scope>
    <source>
        <strain evidence="2">PocGH01</strain>
    </source>
</reference>
<feature type="region of interest" description="Disordered" evidence="1">
    <location>
        <begin position="528"/>
        <end position="560"/>
    </location>
</feature>
<sequence>MTILNIVHLTRWVRYIGKRNIFTSVVINHFDTKTNEKVLLSCVNTTKVKDEKILLTSCTNFMSNFETFSVICCACSDPKNKIQLKKSIWFASIGLEIKNFVDYCYKDNAELEKEKARIFQEIVKIDCPVLLRDKNTILVESEIAPKKVINSAKRMRYFFNVSEVHKYAGEPDFSDFTRLVIGFYNICKIYIKRKDTNRDELRHLVERVNYFHFALLYMYGYMLKHKHFNYSNVEEQNRSVILKILREKRKYMLMLRNKKEQERIMNIPREFLNIMIPTGSKHIPEEEEKFIWVEEKDDTDPHEEEPCNDNFIGRDDILEKMEKETEDSATRDDHHDNALVEIKDRGDEIPAFRFHYASYKEDDTSRSTIVSYNKIYNKYTKQLEKKVFVNIDDQDINEDIAKSENILFNLPEEVGGYTFINYVENTPNNYIFPINENLYKGIQVYKKEEINLGSFWKGIEDEPLKIRKIDFLNPFNIKHNIDLRKQRKGRTKKAGSTDKEDKEITELTDLEDDMSSFQEYVRHVNVSEKKKQGRRRKYAGLETPSSYGTPDDDSKNDEDNEDKRFEYFKKLRNERTELKEEFNTIYDNTYSGRCSGLHNEMEEGTTRSYTHTYNLRRKLNDEEKDLKGVALVDIEKEKRRLIEDDQRELKEEAFYICKNVKFPELKEGTDIKMKNRNKFLHDELQKYIRPQSIVQKKKNKFSELRDETVEAHSTALKGSKSLQLFLKKEKKKKNL</sequence>
<dbReference type="OrthoDB" id="370635at2759"/>
<organism evidence="2 3">
    <name type="scientific">Plasmodium ovale</name>
    <name type="common">malaria parasite P. ovale</name>
    <dbReference type="NCBI Taxonomy" id="36330"/>
    <lineage>
        <taxon>Eukaryota</taxon>
        <taxon>Sar</taxon>
        <taxon>Alveolata</taxon>
        <taxon>Apicomplexa</taxon>
        <taxon>Aconoidasida</taxon>
        <taxon>Haemosporida</taxon>
        <taxon>Plasmodiidae</taxon>
        <taxon>Plasmodium</taxon>
        <taxon>Plasmodium (Plasmodium)</taxon>
    </lineage>
</organism>
<protein>
    <submittedName>
        <fullName evidence="2">Uncharacterized protein</fullName>
    </submittedName>
</protein>
<evidence type="ECO:0000256" key="1">
    <source>
        <dbReference type="SAM" id="MobiDB-lite"/>
    </source>
</evidence>
<dbReference type="VEuPathDB" id="PlasmoDB:PocGH01_14054600"/>